<dbReference type="RefSeq" id="WP_345730687.1">
    <property type="nucleotide sequence ID" value="NZ_BAAAYN010000034.1"/>
</dbReference>
<organism evidence="2 3">
    <name type="scientific">Cryptosporangium minutisporangium</name>
    <dbReference type="NCBI Taxonomy" id="113569"/>
    <lineage>
        <taxon>Bacteria</taxon>
        <taxon>Bacillati</taxon>
        <taxon>Actinomycetota</taxon>
        <taxon>Actinomycetes</taxon>
        <taxon>Cryptosporangiales</taxon>
        <taxon>Cryptosporangiaceae</taxon>
        <taxon>Cryptosporangium</taxon>
    </lineage>
</organism>
<dbReference type="InterPro" id="IPR029016">
    <property type="entry name" value="GAF-like_dom_sf"/>
</dbReference>
<sequence length="176" mass="18796">MTITDSALAEPHRLAEVERYRWDEPRLIAELDGLAARSAAWTGLPISLMTLLTADHQISIGLHGAPDSIMLGGDVVSRYALPLHWAFCAPMVTTGHSYVVADLSLDPVHADNPFVTELGLRSYVGVPLISPTGQILGGHCVLGPAPHDVRVTDVLTLELGAARTVALLEAHRATLV</sequence>
<accession>A0ABP6T4U5</accession>
<protein>
    <recommendedName>
        <fullName evidence="1">GAF domain-containing protein</fullName>
    </recommendedName>
</protein>
<dbReference type="InterPro" id="IPR003018">
    <property type="entry name" value="GAF"/>
</dbReference>
<dbReference type="EMBL" id="BAAAYN010000034">
    <property type="protein sequence ID" value="GAA3391673.1"/>
    <property type="molecule type" value="Genomic_DNA"/>
</dbReference>
<dbReference type="PANTHER" id="PTHR43102">
    <property type="entry name" value="SLR1143 PROTEIN"/>
    <property type="match status" value="1"/>
</dbReference>
<reference evidence="3" key="1">
    <citation type="journal article" date="2019" name="Int. J. Syst. Evol. Microbiol.">
        <title>The Global Catalogue of Microorganisms (GCM) 10K type strain sequencing project: providing services to taxonomists for standard genome sequencing and annotation.</title>
        <authorList>
            <consortium name="The Broad Institute Genomics Platform"/>
            <consortium name="The Broad Institute Genome Sequencing Center for Infectious Disease"/>
            <person name="Wu L."/>
            <person name="Ma J."/>
        </authorList>
    </citation>
    <scope>NUCLEOTIDE SEQUENCE [LARGE SCALE GENOMIC DNA]</scope>
    <source>
        <strain evidence="3">JCM 9458</strain>
    </source>
</reference>
<feature type="domain" description="GAF" evidence="1">
    <location>
        <begin position="88"/>
        <end position="148"/>
    </location>
</feature>
<keyword evidence="3" id="KW-1185">Reference proteome</keyword>
<evidence type="ECO:0000313" key="3">
    <source>
        <dbReference type="Proteomes" id="UP001501676"/>
    </source>
</evidence>
<gene>
    <name evidence="2" type="ORF">GCM10020369_50500</name>
</gene>
<evidence type="ECO:0000259" key="1">
    <source>
        <dbReference type="Pfam" id="PF01590"/>
    </source>
</evidence>
<dbReference type="SUPFAM" id="SSF55781">
    <property type="entry name" value="GAF domain-like"/>
    <property type="match status" value="1"/>
</dbReference>
<dbReference type="Pfam" id="PF01590">
    <property type="entry name" value="GAF"/>
    <property type="match status" value="1"/>
</dbReference>
<comment type="caution">
    <text evidence="2">The sequence shown here is derived from an EMBL/GenBank/DDBJ whole genome shotgun (WGS) entry which is preliminary data.</text>
</comment>
<proteinExistence type="predicted"/>
<dbReference type="PANTHER" id="PTHR43102:SF2">
    <property type="entry name" value="GAF DOMAIN-CONTAINING PROTEIN"/>
    <property type="match status" value="1"/>
</dbReference>
<name>A0ABP6T4U5_9ACTN</name>
<dbReference type="Gene3D" id="3.30.450.40">
    <property type="match status" value="1"/>
</dbReference>
<dbReference type="Proteomes" id="UP001501676">
    <property type="component" value="Unassembled WGS sequence"/>
</dbReference>
<evidence type="ECO:0000313" key="2">
    <source>
        <dbReference type="EMBL" id="GAA3391673.1"/>
    </source>
</evidence>